<evidence type="ECO:0000256" key="1">
    <source>
        <dbReference type="ARBA" id="ARBA00005755"/>
    </source>
</evidence>
<accession>A0ABD2IGV3</accession>
<comment type="catalytic activity">
    <reaction evidence="8">
        <text>DNA(n) + a 2'-deoxyribonucleoside 5'-triphosphate = DNA(n+1) + diphosphate</text>
        <dbReference type="Rhea" id="RHEA:22508"/>
        <dbReference type="Rhea" id="RHEA-COMP:17339"/>
        <dbReference type="Rhea" id="RHEA-COMP:17340"/>
        <dbReference type="ChEBI" id="CHEBI:33019"/>
        <dbReference type="ChEBI" id="CHEBI:61560"/>
        <dbReference type="ChEBI" id="CHEBI:173112"/>
        <dbReference type="EC" id="2.7.7.7"/>
    </reaction>
</comment>
<evidence type="ECO:0000313" key="11">
    <source>
        <dbReference type="EMBL" id="KAL3076485.1"/>
    </source>
</evidence>
<dbReference type="GO" id="GO:0003887">
    <property type="term" value="F:DNA-directed DNA polymerase activity"/>
    <property type="evidence" value="ECO:0007669"/>
    <property type="project" value="UniProtKB-KW"/>
</dbReference>
<dbReference type="Gene3D" id="3.90.1600.10">
    <property type="entry name" value="Palm domain of DNA polymerase"/>
    <property type="match status" value="1"/>
</dbReference>
<proteinExistence type="inferred from homology"/>
<dbReference type="InterPro" id="IPR004868">
    <property type="entry name" value="DNA-dir_DNA_pol_B_mt/vir"/>
</dbReference>
<evidence type="ECO:0000256" key="3">
    <source>
        <dbReference type="ARBA" id="ARBA00022679"/>
    </source>
</evidence>
<dbReference type="EMBL" id="JBICCN010000335">
    <property type="protein sequence ID" value="KAL3076485.1"/>
    <property type="molecule type" value="Genomic_DNA"/>
</dbReference>
<dbReference type="EMBL" id="JBICCN010000335">
    <property type="protein sequence ID" value="KAL3076484.1"/>
    <property type="molecule type" value="Genomic_DNA"/>
</dbReference>
<dbReference type="InterPro" id="IPR023211">
    <property type="entry name" value="DNA_pol_palm_dom_sf"/>
</dbReference>
<comment type="caution">
    <text evidence="11">The sequence shown here is derived from an EMBL/GenBank/DDBJ whole genome shotgun (WGS) entry which is preliminary data.</text>
</comment>
<keyword evidence="7" id="KW-0238">DNA-binding</keyword>
<feature type="domain" description="DNA-directed DNA polymerase family B mitochondria/virus" evidence="9">
    <location>
        <begin position="107"/>
        <end position="253"/>
    </location>
</feature>
<reference evidence="11 12" key="1">
    <citation type="submission" date="2024-10" db="EMBL/GenBank/DDBJ databases">
        <authorList>
            <person name="Kim D."/>
        </authorList>
    </citation>
    <scope>NUCLEOTIDE SEQUENCE [LARGE SCALE GENOMIC DNA]</scope>
    <source>
        <strain evidence="11">Taebaek</strain>
    </source>
</reference>
<dbReference type="Proteomes" id="UP001620645">
    <property type="component" value="Unassembled WGS sequence"/>
</dbReference>
<dbReference type="InterPro" id="IPR043502">
    <property type="entry name" value="DNA/RNA_pol_sf"/>
</dbReference>
<dbReference type="AlphaFoldDB" id="A0ABD2IGV3"/>
<evidence type="ECO:0000256" key="7">
    <source>
        <dbReference type="ARBA" id="ARBA00023125"/>
    </source>
</evidence>
<dbReference type="PANTHER" id="PTHR33568:SF3">
    <property type="entry name" value="DNA-DIRECTED DNA POLYMERASE"/>
    <property type="match status" value="1"/>
</dbReference>
<evidence type="ECO:0000256" key="2">
    <source>
        <dbReference type="ARBA" id="ARBA00012417"/>
    </source>
</evidence>
<dbReference type="EC" id="2.7.7.7" evidence="2"/>
<evidence type="ECO:0000256" key="4">
    <source>
        <dbReference type="ARBA" id="ARBA00022695"/>
    </source>
</evidence>
<evidence type="ECO:0000256" key="5">
    <source>
        <dbReference type="ARBA" id="ARBA00022705"/>
    </source>
</evidence>
<dbReference type="GO" id="GO:0006260">
    <property type="term" value="P:DNA replication"/>
    <property type="evidence" value="ECO:0007669"/>
    <property type="project" value="UniProtKB-KW"/>
</dbReference>
<evidence type="ECO:0000256" key="6">
    <source>
        <dbReference type="ARBA" id="ARBA00022932"/>
    </source>
</evidence>
<keyword evidence="4" id="KW-0548">Nucleotidyltransferase</keyword>
<evidence type="ECO:0000259" key="9">
    <source>
        <dbReference type="Pfam" id="PF03175"/>
    </source>
</evidence>
<organism evidence="11 12">
    <name type="scientific">Heterodera schachtii</name>
    <name type="common">Sugarbeet cyst nematode worm</name>
    <name type="synonym">Tylenchus schachtii</name>
    <dbReference type="NCBI Taxonomy" id="97005"/>
    <lineage>
        <taxon>Eukaryota</taxon>
        <taxon>Metazoa</taxon>
        <taxon>Ecdysozoa</taxon>
        <taxon>Nematoda</taxon>
        <taxon>Chromadorea</taxon>
        <taxon>Rhabditida</taxon>
        <taxon>Tylenchina</taxon>
        <taxon>Tylenchomorpha</taxon>
        <taxon>Tylenchoidea</taxon>
        <taxon>Heteroderidae</taxon>
        <taxon>Heteroderinae</taxon>
        <taxon>Heterodera</taxon>
    </lineage>
</organism>
<keyword evidence="6" id="KW-0239">DNA-directed DNA polymerase</keyword>
<keyword evidence="5" id="KW-0235">DNA replication</keyword>
<gene>
    <name evidence="10" type="ORF">niasHS_011805</name>
    <name evidence="11" type="ORF">niasHS_011806</name>
</gene>
<dbReference type="Pfam" id="PF03175">
    <property type="entry name" value="DNA_pol_B_2"/>
    <property type="match status" value="1"/>
</dbReference>
<keyword evidence="3" id="KW-0808">Transferase</keyword>
<dbReference type="SUPFAM" id="SSF56672">
    <property type="entry name" value="DNA/RNA polymerases"/>
    <property type="match status" value="1"/>
</dbReference>
<comment type="similarity">
    <text evidence="1">Belongs to the DNA polymerase type-B family.</text>
</comment>
<sequence>MEENRSRTEIRMEILREKCKNFSIGEVWECDVNEELKRNKEMKKFFESVPDKGPINPRDAYAGGRTMPFCLYAKATEEIEISISAKNEFVMTKDVKKCNHRPAQRAFLGTFTSIDLRKALELGYRVIGFYRAYHFEQFDSQLFKGYVRMFLKIKVEASGWPAEGLNSLWGKFSMRNTLSNTEIVGSMERWMKLRRDNTIEFGRPVKISEELSRVVYRKKEAFIKEHKVSNIVLSLWTTSAARIKLYEYMEQVNKEEGSKLLYCDTDSLAFAHRKGRCPLVEGKFGFLFVALSQIPECFFQAVRVQPMQQPIPLRDVPLFANPPPNVPGIRVEPIHEGQQPIPLRVLPQIFHHPPNVPAVRVQPVQQPMPLKDMPQIHHPPRNAIHVRQIQRDYAIPQFAHPPPNVPLIFDHPPAIQPRQQPLPLRDVLQIDHPLPHGPPNHPNPPRVLEVIRRLREWRGRPQDPRRPPQWMI</sequence>
<keyword evidence="12" id="KW-1185">Reference proteome</keyword>
<dbReference type="PANTHER" id="PTHR33568">
    <property type="entry name" value="DNA POLYMERASE"/>
    <property type="match status" value="1"/>
</dbReference>
<evidence type="ECO:0000313" key="12">
    <source>
        <dbReference type="Proteomes" id="UP001620645"/>
    </source>
</evidence>
<name>A0ABD2IGV3_HETSC</name>
<dbReference type="GO" id="GO:0003677">
    <property type="term" value="F:DNA binding"/>
    <property type="evidence" value="ECO:0007669"/>
    <property type="project" value="UniProtKB-KW"/>
</dbReference>
<protein>
    <recommendedName>
        <fullName evidence="2">DNA-directed DNA polymerase</fullName>
        <ecNumber evidence="2">2.7.7.7</ecNumber>
    </recommendedName>
</protein>
<evidence type="ECO:0000256" key="8">
    <source>
        <dbReference type="ARBA" id="ARBA00049244"/>
    </source>
</evidence>
<evidence type="ECO:0000313" key="10">
    <source>
        <dbReference type="EMBL" id="KAL3076484.1"/>
    </source>
</evidence>